<name>A0A7G8BKC3_9BACT</name>
<dbReference type="Pfam" id="PF00494">
    <property type="entry name" value="SQS_PSY"/>
    <property type="match status" value="1"/>
</dbReference>
<dbReference type="InterPro" id="IPR002060">
    <property type="entry name" value="Squ/phyt_synthse"/>
</dbReference>
<dbReference type="SFLD" id="SFLDS00005">
    <property type="entry name" value="Isoprenoid_Synthase_Type_I"/>
    <property type="match status" value="1"/>
</dbReference>
<dbReference type="SUPFAM" id="SSF48576">
    <property type="entry name" value="Terpenoid synthases"/>
    <property type="match status" value="1"/>
</dbReference>
<dbReference type="InterPro" id="IPR044843">
    <property type="entry name" value="Trans_IPPS_bact-type"/>
</dbReference>
<dbReference type="SFLD" id="SFLDG01212">
    <property type="entry name" value="Phytoene_synthase_like"/>
    <property type="match status" value="1"/>
</dbReference>
<dbReference type="GO" id="GO:0016117">
    <property type="term" value="P:carotenoid biosynthetic process"/>
    <property type="evidence" value="ECO:0007669"/>
    <property type="project" value="UniProtKB-ARBA"/>
</dbReference>
<dbReference type="Gene3D" id="1.10.600.10">
    <property type="entry name" value="Farnesyl Diphosphate Synthase"/>
    <property type="match status" value="1"/>
</dbReference>
<evidence type="ECO:0000313" key="2">
    <source>
        <dbReference type="EMBL" id="QNI32993.1"/>
    </source>
</evidence>
<dbReference type="PANTHER" id="PTHR31480">
    <property type="entry name" value="BIFUNCTIONAL LYCOPENE CYCLASE/PHYTOENE SYNTHASE"/>
    <property type="match status" value="1"/>
</dbReference>
<protein>
    <submittedName>
        <fullName evidence="2">Phytoene/squalene synthase family protein</fullName>
    </submittedName>
</protein>
<dbReference type="GO" id="GO:0051996">
    <property type="term" value="F:squalene synthase [NAD(P)H] activity"/>
    <property type="evidence" value="ECO:0007669"/>
    <property type="project" value="InterPro"/>
</dbReference>
<evidence type="ECO:0000256" key="1">
    <source>
        <dbReference type="ARBA" id="ARBA00022679"/>
    </source>
</evidence>
<dbReference type="EMBL" id="CP060394">
    <property type="protein sequence ID" value="QNI32993.1"/>
    <property type="molecule type" value="Genomic_DNA"/>
</dbReference>
<evidence type="ECO:0000313" key="3">
    <source>
        <dbReference type="Proteomes" id="UP000515312"/>
    </source>
</evidence>
<dbReference type="GO" id="GO:0004311">
    <property type="term" value="F:geranylgeranyl diphosphate synthase activity"/>
    <property type="evidence" value="ECO:0007669"/>
    <property type="project" value="InterPro"/>
</dbReference>
<reference evidence="2 3" key="1">
    <citation type="submission" date="2020-08" db="EMBL/GenBank/DDBJ databases">
        <title>Edaphobacter telluris sp. nov. and Acidobacterium dinghuensis sp. nov., two acidobacteria isolated from forest soil.</title>
        <authorList>
            <person name="Fu J."/>
            <person name="Qiu L."/>
        </authorList>
    </citation>
    <scope>NUCLEOTIDE SEQUENCE [LARGE SCALE GENOMIC DNA]</scope>
    <source>
        <strain evidence="2">4Y35</strain>
    </source>
</reference>
<gene>
    <name evidence="2" type="ORF">H7849_03140</name>
</gene>
<dbReference type="SFLD" id="SFLDG01018">
    <property type="entry name" value="Squalene/Phytoene_Synthase_Lik"/>
    <property type="match status" value="1"/>
</dbReference>
<keyword evidence="1" id="KW-0808">Transferase</keyword>
<dbReference type="CDD" id="cd00683">
    <property type="entry name" value="Trans_IPPS_HH"/>
    <property type="match status" value="1"/>
</dbReference>
<dbReference type="InterPro" id="IPR008949">
    <property type="entry name" value="Isoprenoid_synthase_dom_sf"/>
</dbReference>
<dbReference type="InterPro" id="IPR019845">
    <property type="entry name" value="Squalene/phytoene_synthase_CS"/>
</dbReference>
<dbReference type="PROSITE" id="PS01044">
    <property type="entry name" value="SQUALEN_PHYTOEN_SYN_1"/>
    <property type="match status" value="1"/>
</dbReference>
<dbReference type="InterPro" id="IPR033904">
    <property type="entry name" value="Trans_IPPS_HH"/>
</dbReference>
<dbReference type="Proteomes" id="UP000515312">
    <property type="component" value="Chromosome"/>
</dbReference>
<sequence>MTVSIDEAYAICRQIARREAKNFYYAFVALPKAKRDAICAVYAFMRHADDLSDDETKSRGERRNDLDRWLATWHDAAQGKATDDPVFIALRDAQSRFHITTDLLDQLVQGTAMDLHPAHTNHHSPGSEAVHPLRFDTYATFEDLYRYCYYVASVVGLVCIRIFEYTDAHAEKLAEETGIAFQLTNILRDVREDAERDRIYLPLEDMERFGVSIDEIRKLTNGHHLTLNQRELLEFEAKRAEHYYKSGEALLPLIAADARPALWVLITIYHRLLCRIEDRNFDVFTERVSVPTTAKLAILARGLVRTLVNRLRGKS</sequence>
<dbReference type="KEGG" id="adin:H7849_03140"/>
<dbReference type="RefSeq" id="WP_186744071.1">
    <property type="nucleotide sequence ID" value="NZ_CP060394.1"/>
</dbReference>
<accession>A0A7G8BKC3</accession>
<dbReference type="AlphaFoldDB" id="A0A7G8BKC3"/>
<keyword evidence="3" id="KW-1185">Reference proteome</keyword>
<organism evidence="2 3">
    <name type="scientific">Alloacidobacterium dinghuense</name>
    <dbReference type="NCBI Taxonomy" id="2763107"/>
    <lineage>
        <taxon>Bacteria</taxon>
        <taxon>Pseudomonadati</taxon>
        <taxon>Acidobacteriota</taxon>
        <taxon>Terriglobia</taxon>
        <taxon>Terriglobales</taxon>
        <taxon>Acidobacteriaceae</taxon>
        <taxon>Alloacidobacterium</taxon>
    </lineage>
</organism>
<proteinExistence type="predicted"/>